<feature type="compositionally biased region" description="Basic and acidic residues" evidence="1">
    <location>
        <begin position="213"/>
        <end position="233"/>
    </location>
</feature>
<reference evidence="2 3" key="1">
    <citation type="journal article" date="2015" name="Front. Microbiol.">
        <title>Genome sequence of the plant growth promoting endophytic yeast Rhodotorula graminis WP1.</title>
        <authorList>
            <person name="Firrincieli A."/>
            <person name="Otillar R."/>
            <person name="Salamov A."/>
            <person name="Schmutz J."/>
            <person name="Khan Z."/>
            <person name="Redman R.S."/>
            <person name="Fleck N.D."/>
            <person name="Lindquist E."/>
            <person name="Grigoriev I.V."/>
            <person name="Doty S.L."/>
        </authorList>
    </citation>
    <scope>NUCLEOTIDE SEQUENCE [LARGE SCALE GENOMIC DNA]</scope>
    <source>
        <strain evidence="2 3">WP1</strain>
    </source>
</reference>
<feature type="region of interest" description="Disordered" evidence="1">
    <location>
        <begin position="282"/>
        <end position="361"/>
    </location>
</feature>
<sequence length="382" mass="41605">EAHRLDVLAALAARRLRLRRHGRRRGPAVRTASAPLWRRRRRRCGARLGRGRPARVVRRRRRGRAERPPRTHQGARLAAVHARLACGPPRRRCRRRPRVAQAAPQPVPPSRRLDLDLDLDLEPPSRRTSPRRAAPLALGKPGPSTAPPASAPVAVAPTSAPPPRPGPHPAHDAAAATERRRARARAAARRARRAPEGHGLGGPGEPVCRARRRDGEAAEGREAGRAARDDHLRQARPAHPDIGPVHGRPHVVVALGRPLHLYRAQAPLPTGAAPLAHPALDPAQTEQVPRGPARGRGSRTGGGQEQGRPPRRRRRRSSSSSARAPADAGDAQAQGARSGRRRRRCSSGRARRRGAAQARAHVWWRPRRRRAPGPAVTCTRAL</sequence>
<feature type="region of interest" description="Disordered" evidence="1">
    <location>
        <begin position="88"/>
        <end position="247"/>
    </location>
</feature>
<feature type="non-terminal residue" evidence="2">
    <location>
        <position position="382"/>
    </location>
</feature>
<accession>A0A0P9EZ50</accession>
<dbReference type="Proteomes" id="UP000053890">
    <property type="component" value="Unassembled WGS sequence"/>
</dbReference>
<protein>
    <submittedName>
        <fullName evidence="2">Uncharacterized protein</fullName>
    </submittedName>
</protein>
<gene>
    <name evidence="2" type="ORF">RHOBADRAFT_55623</name>
</gene>
<dbReference type="GeneID" id="28978386"/>
<feature type="compositionally biased region" description="Low complexity" evidence="1">
    <location>
        <begin position="318"/>
        <end position="337"/>
    </location>
</feature>
<keyword evidence="3" id="KW-1185">Reference proteome</keyword>
<feature type="compositionally biased region" description="Basic residues" evidence="1">
    <location>
        <begin position="180"/>
        <end position="192"/>
    </location>
</feature>
<name>A0A0P9EZ50_RHOGW</name>
<evidence type="ECO:0000256" key="1">
    <source>
        <dbReference type="SAM" id="MobiDB-lite"/>
    </source>
</evidence>
<dbReference type="EMBL" id="KQ474086">
    <property type="protein sequence ID" value="KPV72518.1"/>
    <property type="molecule type" value="Genomic_DNA"/>
</dbReference>
<feature type="compositionally biased region" description="Basic residues" evidence="1">
    <location>
        <begin position="338"/>
        <end position="354"/>
    </location>
</feature>
<feature type="compositionally biased region" description="Pro residues" evidence="1">
    <location>
        <begin position="159"/>
        <end position="168"/>
    </location>
</feature>
<evidence type="ECO:0000313" key="2">
    <source>
        <dbReference type="EMBL" id="KPV72518.1"/>
    </source>
</evidence>
<feature type="non-terminal residue" evidence="2">
    <location>
        <position position="1"/>
    </location>
</feature>
<dbReference type="OMA" id="MYERFIC"/>
<feature type="compositionally biased region" description="Basic residues" evidence="1">
    <location>
        <begin position="89"/>
        <end position="98"/>
    </location>
</feature>
<feature type="compositionally biased region" description="Low complexity" evidence="1">
    <location>
        <begin position="131"/>
        <end position="143"/>
    </location>
</feature>
<dbReference type="AlphaFoldDB" id="A0A0P9EZ50"/>
<organism evidence="2 3">
    <name type="scientific">Rhodotorula graminis (strain WP1)</name>
    <dbReference type="NCBI Taxonomy" id="578459"/>
    <lineage>
        <taxon>Eukaryota</taxon>
        <taxon>Fungi</taxon>
        <taxon>Dikarya</taxon>
        <taxon>Basidiomycota</taxon>
        <taxon>Pucciniomycotina</taxon>
        <taxon>Microbotryomycetes</taxon>
        <taxon>Sporidiobolales</taxon>
        <taxon>Sporidiobolaceae</taxon>
        <taxon>Rhodotorula</taxon>
    </lineage>
</organism>
<evidence type="ECO:0000313" key="3">
    <source>
        <dbReference type="Proteomes" id="UP000053890"/>
    </source>
</evidence>
<dbReference type="RefSeq" id="XP_018268567.1">
    <property type="nucleotide sequence ID" value="XM_018417938.1"/>
</dbReference>
<proteinExistence type="predicted"/>